<dbReference type="Gene3D" id="1.10.1200.10">
    <property type="entry name" value="ACP-like"/>
    <property type="match status" value="1"/>
</dbReference>
<dbReference type="KEGG" id="luo:HHL09_09525"/>
<dbReference type="SUPFAM" id="SSF47336">
    <property type="entry name" value="ACP-like"/>
    <property type="match status" value="1"/>
</dbReference>
<dbReference type="PROSITE" id="PS00012">
    <property type="entry name" value="PHOSPHOPANTETHEINE"/>
    <property type="match status" value="1"/>
</dbReference>
<evidence type="ECO:0000313" key="4">
    <source>
        <dbReference type="EMBL" id="QJE96012.1"/>
    </source>
</evidence>
<dbReference type="RefSeq" id="WP_169454325.1">
    <property type="nucleotide sequence ID" value="NZ_CP051774.1"/>
</dbReference>
<dbReference type="EMBL" id="CP051774">
    <property type="protein sequence ID" value="QJE96012.1"/>
    <property type="molecule type" value="Genomic_DNA"/>
</dbReference>
<evidence type="ECO:0000313" key="5">
    <source>
        <dbReference type="Proteomes" id="UP000501812"/>
    </source>
</evidence>
<dbReference type="Pfam" id="PF00550">
    <property type="entry name" value="PP-binding"/>
    <property type="match status" value="1"/>
</dbReference>
<evidence type="ECO:0000256" key="1">
    <source>
        <dbReference type="ARBA" id="ARBA00022450"/>
    </source>
</evidence>
<keyword evidence="2" id="KW-0597">Phosphoprotein</keyword>
<proteinExistence type="predicted"/>
<dbReference type="PROSITE" id="PS50075">
    <property type="entry name" value="CARRIER"/>
    <property type="match status" value="1"/>
</dbReference>
<gene>
    <name evidence="4" type="ORF">HHL09_09525</name>
</gene>
<accession>A0A858RGU0</accession>
<keyword evidence="1" id="KW-0596">Phosphopantetheine</keyword>
<evidence type="ECO:0000256" key="2">
    <source>
        <dbReference type="ARBA" id="ARBA00022553"/>
    </source>
</evidence>
<keyword evidence="5" id="KW-1185">Reference proteome</keyword>
<evidence type="ECO:0000259" key="3">
    <source>
        <dbReference type="PROSITE" id="PS50075"/>
    </source>
</evidence>
<name>A0A858RGU0_9BACT</name>
<sequence length="80" mass="9207">MTTISPEDVISRLKRRLPKLDPLLDEDTPLHALGLDSMDTVELLCAIHEEFNVRLSEREFLPHQRLRDLAQTIASKQELS</sequence>
<reference evidence="4 5" key="1">
    <citation type="submission" date="2020-04" db="EMBL/GenBank/DDBJ databases">
        <title>Luteolibacter sp. G-1-1-1 isolated from soil.</title>
        <authorList>
            <person name="Dahal R.H."/>
        </authorList>
    </citation>
    <scope>NUCLEOTIDE SEQUENCE [LARGE SCALE GENOMIC DNA]</scope>
    <source>
        <strain evidence="4 5">G-1-1-1</strain>
    </source>
</reference>
<dbReference type="AlphaFoldDB" id="A0A858RGU0"/>
<dbReference type="InterPro" id="IPR036736">
    <property type="entry name" value="ACP-like_sf"/>
</dbReference>
<protein>
    <submittedName>
        <fullName evidence="4">Acyl carrier protein</fullName>
    </submittedName>
</protein>
<organism evidence="4 5">
    <name type="scientific">Luteolibacter luteus</name>
    <dbReference type="NCBI Taxonomy" id="2728835"/>
    <lineage>
        <taxon>Bacteria</taxon>
        <taxon>Pseudomonadati</taxon>
        <taxon>Verrucomicrobiota</taxon>
        <taxon>Verrucomicrobiia</taxon>
        <taxon>Verrucomicrobiales</taxon>
        <taxon>Verrucomicrobiaceae</taxon>
        <taxon>Luteolibacter</taxon>
    </lineage>
</organism>
<dbReference type="Proteomes" id="UP000501812">
    <property type="component" value="Chromosome"/>
</dbReference>
<feature type="domain" description="Carrier" evidence="3">
    <location>
        <begin position="1"/>
        <end position="77"/>
    </location>
</feature>
<dbReference type="InterPro" id="IPR009081">
    <property type="entry name" value="PP-bd_ACP"/>
</dbReference>
<dbReference type="InterPro" id="IPR006162">
    <property type="entry name" value="Ppantetheine_attach_site"/>
</dbReference>